<dbReference type="AlphaFoldDB" id="E1QRZ0"/>
<evidence type="ECO:0000256" key="3">
    <source>
        <dbReference type="ARBA" id="ARBA00022630"/>
    </source>
</evidence>
<gene>
    <name evidence="9" type="ordered locus">Vdis_1321</name>
</gene>
<reference evidence="10" key="2">
    <citation type="journal article" date="2010" name="Stand. Genomic Sci.">
        <title>Complete genome sequence of Vulcanisaeta distributa type strain (IC-017T).</title>
        <authorList>
            <person name="Mavromatis K."/>
            <person name="Sikorski J."/>
            <person name="Pabst E."/>
            <person name="Teshima H."/>
            <person name="Lapidus A."/>
            <person name="Lucas S."/>
            <person name="Nolan M."/>
            <person name="Glavina Del Rio T."/>
            <person name="Cheng J."/>
            <person name="Bruce D."/>
            <person name="Goodwin L."/>
            <person name="Pitluck S."/>
            <person name="Liolios K."/>
            <person name="Ivanova N."/>
            <person name="Mikhailova N."/>
            <person name="Pati A."/>
            <person name="Chen A."/>
            <person name="Palaniappan K."/>
            <person name="Land M."/>
            <person name="Hauser L."/>
            <person name="Chang Y."/>
            <person name="Jeffries C."/>
            <person name="Rohde M."/>
            <person name="Spring S."/>
            <person name="Goker M."/>
            <person name="Wirth R."/>
            <person name="Woyke T."/>
            <person name="Bristow J."/>
            <person name="Eisen J."/>
            <person name="Markowitz V."/>
            <person name="Hugenholtz P."/>
            <person name="Klenk H."/>
            <person name="Kyrpides N."/>
        </authorList>
    </citation>
    <scope>NUCLEOTIDE SEQUENCE [LARGE SCALE GENOMIC DNA]</scope>
    <source>
        <strain evidence="10">DSM 14429 / JCM 11212 / NBRC 100878 / IC-017</strain>
    </source>
</reference>
<dbReference type="InterPro" id="IPR050260">
    <property type="entry name" value="FAD-bd_OxRdtase"/>
</dbReference>
<feature type="domain" description="Pyridine nucleotide-disulphide oxidoreductase dimerisation" evidence="7">
    <location>
        <begin position="321"/>
        <end position="425"/>
    </location>
</feature>
<dbReference type="STRING" id="572478.Vdis_1321"/>
<dbReference type="PRINTS" id="PR00368">
    <property type="entry name" value="FADPNR"/>
</dbReference>
<evidence type="ECO:0000256" key="1">
    <source>
        <dbReference type="ARBA" id="ARBA00001974"/>
    </source>
</evidence>
<dbReference type="OrthoDB" id="27922at2157"/>
<evidence type="ECO:0000259" key="7">
    <source>
        <dbReference type="Pfam" id="PF02852"/>
    </source>
</evidence>
<dbReference type="EMBL" id="CP002100">
    <property type="protein sequence ID" value="ADN50707.1"/>
    <property type="molecule type" value="Genomic_DNA"/>
</dbReference>
<reference evidence="9 10" key="1">
    <citation type="journal article" date="2010" name="Stand. Genomic Sci.">
        <title>Complete genome sequence of Vulcanisaeta distributa type strain (IC-017).</title>
        <authorList>
            <person name="Mavromatis K."/>
            <person name="Sikorski J."/>
            <person name="Pabst E."/>
            <person name="Teshima H."/>
            <person name="Lapidus A."/>
            <person name="Lucas S."/>
            <person name="Nolan M."/>
            <person name="Glavina Del Rio T."/>
            <person name="Cheng J.F."/>
            <person name="Bruce D."/>
            <person name="Goodwin L."/>
            <person name="Pitluck S."/>
            <person name="Liolios K."/>
            <person name="Ivanova N."/>
            <person name="Mikhailova N."/>
            <person name="Pati A."/>
            <person name="Chen A."/>
            <person name="Palaniappan K."/>
            <person name="Land M."/>
            <person name="Hauser L."/>
            <person name="Chang Y.J."/>
            <person name="Jeffries C.D."/>
            <person name="Rohde M."/>
            <person name="Spring S."/>
            <person name="Goker M."/>
            <person name="Wirth R."/>
            <person name="Woyke T."/>
            <person name="Bristow J."/>
            <person name="Eisen J.A."/>
            <person name="Markowitz V."/>
            <person name="Hugenholtz P."/>
            <person name="Klenk H.P."/>
            <person name="Kyrpides N.C."/>
        </authorList>
    </citation>
    <scope>NUCLEOTIDE SEQUENCE [LARGE SCALE GENOMIC DNA]</scope>
    <source>
        <strain evidence="10">DSM 14429 / JCM 11212 / NBRC 100878 / IC-017</strain>
    </source>
</reference>
<organism evidence="9 10">
    <name type="scientific">Vulcanisaeta distributa (strain DSM 14429 / JCM 11212 / NBRC 100878 / IC-017)</name>
    <dbReference type="NCBI Taxonomy" id="572478"/>
    <lineage>
        <taxon>Archaea</taxon>
        <taxon>Thermoproteota</taxon>
        <taxon>Thermoprotei</taxon>
        <taxon>Thermoproteales</taxon>
        <taxon>Thermoproteaceae</taxon>
        <taxon>Vulcanisaeta</taxon>
    </lineage>
</organism>
<comment type="similarity">
    <text evidence="2">Belongs to the class-III pyridine nucleotide-disulfide oxidoreductase family.</text>
</comment>
<dbReference type="InterPro" id="IPR023753">
    <property type="entry name" value="FAD/NAD-binding_dom"/>
</dbReference>
<keyword evidence="10" id="KW-1185">Reference proteome</keyword>
<dbReference type="Pfam" id="PF07992">
    <property type="entry name" value="Pyr_redox_2"/>
    <property type="match status" value="1"/>
</dbReference>
<keyword evidence="4" id="KW-0274">FAD</keyword>
<dbReference type="InterPro" id="IPR036188">
    <property type="entry name" value="FAD/NAD-bd_sf"/>
</dbReference>
<dbReference type="PANTHER" id="PTHR43429">
    <property type="entry name" value="PYRIDINE NUCLEOTIDE-DISULFIDE OXIDOREDUCTASE DOMAIN-CONTAINING"/>
    <property type="match status" value="1"/>
</dbReference>
<dbReference type="Gene3D" id="3.50.50.60">
    <property type="entry name" value="FAD/NAD(P)-binding domain"/>
    <property type="match status" value="2"/>
</dbReference>
<dbReference type="GO" id="GO:0016491">
    <property type="term" value="F:oxidoreductase activity"/>
    <property type="evidence" value="ECO:0007669"/>
    <property type="project" value="UniProtKB-KW"/>
</dbReference>
<dbReference type="HOGENOM" id="CLU_003291_1_3_2"/>
<evidence type="ECO:0000313" key="10">
    <source>
        <dbReference type="Proteomes" id="UP000006681"/>
    </source>
</evidence>
<feature type="domain" description="FAD/NAD(P)-binding" evidence="8">
    <location>
        <begin position="1"/>
        <end position="276"/>
    </location>
</feature>
<name>E1QRZ0_VULDI</name>
<evidence type="ECO:0000259" key="8">
    <source>
        <dbReference type="Pfam" id="PF07992"/>
    </source>
</evidence>
<protein>
    <submittedName>
        <fullName evidence="9">FAD-dependent pyridine nucleotide-disulfide oxidoreductase</fullName>
    </submittedName>
</protein>
<sequence length="439" mass="47948">MRVVIIGGGAAGMSAASRIRRLRRDLEVVVFERTSMVSHAPCGIPYYLEGLFDNYELFMHYTPDYFRRERGIDVRVSEAVIEVGPNYVVTDKGNKVQWDYLVLATGAVPAIPSIPIEGSHVFTVHHPADAARLREILYSMNSIGIIGTGYIGLEVAEAFRFRGKDVLMIGRSGYPLRKSLDEDIGEAVKNELIKHGVKLRLNEKVLEINSQGGKQVIVTDGGKYVVDAVVLATGIKPNVELAKQLNLRIGETGAVWVDEHMKTSLENVYAAGDTAETRNLITGKPYWHPFGTTANKMGFVAGSNIAGRSMVFPGVVGTSMTRFMNLYIASAGLTTQEALRHGFKAEGATITARTRARYYPGGGYVTIKLIVDKNTMRIIGAQVLGDDGSYVLGKIDTLAALMGRGATVEDLFMSDLAYLPAVTQVWDPLIIAARQFLRG</sequence>
<dbReference type="Proteomes" id="UP000006681">
    <property type="component" value="Chromosome"/>
</dbReference>
<dbReference type="PANTHER" id="PTHR43429:SF1">
    <property type="entry name" value="NAD(P)H SULFUR OXIDOREDUCTASE (COA-DEPENDENT)"/>
    <property type="match status" value="1"/>
</dbReference>
<dbReference type="InterPro" id="IPR004099">
    <property type="entry name" value="Pyr_nucl-diS_OxRdtase_dimer"/>
</dbReference>
<dbReference type="SUPFAM" id="SSF51905">
    <property type="entry name" value="FAD/NAD(P)-binding domain"/>
    <property type="match status" value="1"/>
</dbReference>
<dbReference type="PRINTS" id="PR00411">
    <property type="entry name" value="PNDRDTASEI"/>
</dbReference>
<evidence type="ECO:0000256" key="6">
    <source>
        <dbReference type="ARBA" id="ARBA00023284"/>
    </source>
</evidence>
<evidence type="ECO:0000256" key="4">
    <source>
        <dbReference type="ARBA" id="ARBA00022827"/>
    </source>
</evidence>
<keyword evidence="3" id="KW-0285">Flavoprotein</keyword>
<dbReference type="KEGG" id="vdi:Vdis_1321"/>
<dbReference type="Pfam" id="PF02852">
    <property type="entry name" value="Pyr_redox_dim"/>
    <property type="match status" value="1"/>
</dbReference>
<evidence type="ECO:0000313" key="9">
    <source>
        <dbReference type="EMBL" id="ADN50707.1"/>
    </source>
</evidence>
<dbReference type="RefSeq" id="WP_013336432.1">
    <property type="nucleotide sequence ID" value="NC_014537.1"/>
</dbReference>
<dbReference type="InterPro" id="IPR016156">
    <property type="entry name" value="FAD/NAD-linked_Rdtase_dimer_sf"/>
</dbReference>
<evidence type="ECO:0000256" key="5">
    <source>
        <dbReference type="ARBA" id="ARBA00023002"/>
    </source>
</evidence>
<dbReference type="eggNOG" id="arCOG01069">
    <property type="taxonomic scope" value="Archaea"/>
</dbReference>
<dbReference type="SUPFAM" id="SSF55424">
    <property type="entry name" value="FAD/NAD-linked reductases, dimerisation (C-terminal) domain"/>
    <property type="match status" value="1"/>
</dbReference>
<comment type="cofactor">
    <cofactor evidence="1">
        <name>FAD</name>
        <dbReference type="ChEBI" id="CHEBI:57692"/>
    </cofactor>
</comment>
<proteinExistence type="inferred from homology"/>
<evidence type="ECO:0000256" key="2">
    <source>
        <dbReference type="ARBA" id="ARBA00009130"/>
    </source>
</evidence>
<keyword evidence="6" id="KW-0676">Redox-active center</keyword>
<accession>E1QRZ0</accession>
<dbReference type="GeneID" id="9752253"/>
<keyword evidence="5" id="KW-0560">Oxidoreductase</keyword>